<feature type="region of interest" description="Disordered" evidence="10">
    <location>
        <begin position="47"/>
        <end position="100"/>
    </location>
</feature>
<reference evidence="11 13" key="1">
    <citation type="journal article" date="2011" name="Science">
        <title>Comparative functional genomics of the fission yeasts.</title>
        <authorList>
            <person name="Rhind N."/>
            <person name="Chen Z."/>
            <person name="Yassour M."/>
            <person name="Thompson D.A."/>
            <person name="Haas B.J."/>
            <person name="Habib N."/>
            <person name="Wapinski I."/>
            <person name="Roy S."/>
            <person name="Lin M.F."/>
            <person name="Heiman D.I."/>
            <person name="Young S.K."/>
            <person name="Furuya K."/>
            <person name="Guo Y."/>
            <person name="Pidoux A."/>
            <person name="Chen H.M."/>
            <person name="Robbertse B."/>
            <person name="Goldberg J.M."/>
            <person name="Aoki K."/>
            <person name="Bayne E.H."/>
            <person name="Berlin A.M."/>
            <person name="Desjardins C.A."/>
            <person name="Dobbs E."/>
            <person name="Dukaj L."/>
            <person name="Fan L."/>
            <person name="FitzGerald M.G."/>
            <person name="French C."/>
            <person name="Gujja S."/>
            <person name="Hansen K."/>
            <person name="Keifenheim D."/>
            <person name="Levin J.Z."/>
            <person name="Mosher R.A."/>
            <person name="Mueller C.A."/>
            <person name="Pfiffner J."/>
            <person name="Priest M."/>
            <person name="Russ C."/>
            <person name="Smialowska A."/>
            <person name="Swoboda P."/>
            <person name="Sykes S.M."/>
            <person name="Vaughn M."/>
            <person name="Vengrova S."/>
            <person name="Yoder R."/>
            <person name="Zeng Q."/>
            <person name="Allshire R."/>
            <person name="Baulcombe D."/>
            <person name="Birren B.W."/>
            <person name="Brown W."/>
            <person name="Ekwall K."/>
            <person name="Kellis M."/>
            <person name="Leatherwood J."/>
            <person name="Levin H."/>
            <person name="Margalit H."/>
            <person name="Martienssen R."/>
            <person name="Nieduszynski C.A."/>
            <person name="Spatafora J.W."/>
            <person name="Friedman N."/>
            <person name="Dalgaard J.Z."/>
            <person name="Baumann P."/>
            <person name="Niki H."/>
            <person name="Regev A."/>
            <person name="Nusbaum C."/>
        </authorList>
    </citation>
    <scope>NUCLEOTIDE SEQUENCE [LARGE SCALE GENOMIC DNA]</scope>
    <source>
        <strain evidence="13">yFS275 / FY16936</strain>
    </source>
</reference>
<dbReference type="Proteomes" id="UP000001744">
    <property type="component" value="Unassembled WGS sequence"/>
</dbReference>
<dbReference type="OMA" id="MRDYVIC"/>
<evidence type="ECO:0000256" key="5">
    <source>
        <dbReference type="ARBA" id="ARBA00022917"/>
    </source>
</evidence>
<dbReference type="GO" id="GO:0005085">
    <property type="term" value="F:guanyl-nucleotide exchange factor activity"/>
    <property type="evidence" value="ECO:0007669"/>
    <property type="project" value="EnsemblFungi"/>
</dbReference>
<dbReference type="Gene3D" id="3.40.50.10470">
    <property type="entry name" value="Translation initiation factor eif-2b, domain 2"/>
    <property type="match status" value="1"/>
</dbReference>
<dbReference type="Pfam" id="PF01008">
    <property type="entry name" value="IF-2B"/>
    <property type="match status" value="1"/>
</dbReference>
<evidence type="ECO:0000256" key="10">
    <source>
        <dbReference type="SAM" id="MobiDB-lite"/>
    </source>
</evidence>
<dbReference type="GO" id="GO:0005851">
    <property type="term" value="C:eukaryotic translation initiation factor 2B complex"/>
    <property type="evidence" value="ECO:0000318"/>
    <property type="project" value="GO_Central"/>
</dbReference>
<proteinExistence type="inferred from homology"/>
<feature type="compositionally biased region" description="Polar residues" evidence="10">
    <location>
        <begin position="1"/>
        <end position="10"/>
    </location>
</feature>
<keyword evidence="13" id="KW-1185">Reference proteome</keyword>
<name>B6K243_SCHJY</name>
<evidence type="ECO:0000256" key="8">
    <source>
        <dbReference type="ARBA" id="ARBA00046432"/>
    </source>
</evidence>
<dbReference type="EMBL" id="KE651166">
    <property type="protein sequence ID" value="EEB07224.1"/>
    <property type="molecule type" value="Genomic_DNA"/>
</dbReference>
<dbReference type="PANTHER" id="PTHR10233">
    <property type="entry name" value="TRANSLATION INITIATION FACTOR EIF-2B"/>
    <property type="match status" value="1"/>
</dbReference>
<dbReference type="OrthoDB" id="10254737at2759"/>
<dbReference type="InterPro" id="IPR037171">
    <property type="entry name" value="NagB/RpiA_transferase-like"/>
</dbReference>
<evidence type="ECO:0000256" key="4">
    <source>
        <dbReference type="ARBA" id="ARBA00022540"/>
    </source>
</evidence>
<evidence type="ECO:0000256" key="1">
    <source>
        <dbReference type="ARBA" id="ARBA00004514"/>
    </source>
</evidence>
<evidence type="ECO:0000313" key="13">
    <source>
        <dbReference type="Proteomes" id="UP000001744"/>
    </source>
</evidence>
<dbReference type="GO" id="GO:0002183">
    <property type="term" value="P:cytoplasmic translational initiation"/>
    <property type="evidence" value="ECO:0000318"/>
    <property type="project" value="GO_Central"/>
</dbReference>
<evidence type="ECO:0000256" key="7">
    <source>
        <dbReference type="ARBA" id="ARBA00044356"/>
    </source>
</evidence>
<evidence type="ECO:0000256" key="3">
    <source>
        <dbReference type="ARBA" id="ARBA00022490"/>
    </source>
</evidence>
<dbReference type="JaponicusDB" id="SJAG_02307">
    <property type="gene designation" value="tif224"/>
</dbReference>
<accession>B6K243</accession>
<keyword evidence="5" id="KW-0648">Protein biosynthesis</keyword>
<feature type="region of interest" description="Disordered" evidence="10">
    <location>
        <begin position="1"/>
        <end position="26"/>
    </location>
</feature>
<keyword evidence="3" id="KW-0963">Cytoplasm</keyword>
<dbReference type="InterPro" id="IPR000649">
    <property type="entry name" value="IF-2B-related"/>
</dbReference>
<feature type="compositionally biased region" description="Basic and acidic residues" evidence="10">
    <location>
        <begin position="56"/>
        <end position="71"/>
    </location>
</feature>
<dbReference type="GeneID" id="7049054"/>
<comment type="similarity">
    <text evidence="2 9">Belongs to the eIF-2B alpha/beta/delta subunits family.</text>
</comment>
<keyword evidence="4 11" id="KW-0396">Initiation factor</keyword>
<evidence type="ECO:0000313" key="11">
    <source>
        <dbReference type="EMBL" id="EEB07224.1"/>
    </source>
</evidence>
<dbReference type="InterPro" id="IPR042529">
    <property type="entry name" value="IF_2B-like_C"/>
</dbReference>
<dbReference type="GO" id="GO:0003743">
    <property type="term" value="F:translation initiation factor activity"/>
    <property type="evidence" value="ECO:0000318"/>
    <property type="project" value="GO_Central"/>
</dbReference>
<organism evidence="11 13">
    <name type="scientific">Schizosaccharomyces japonicus (strain yFS275 / FY16936)</name>
    <name type="common">Fission yeast</name>
    <dbReference type="NCBI Taxonomy" id="402676"/>
    <lineage>
        <taxon>Eukaryota</taxon>
        <taxon>Fungi</taxon>
        <taxon>Dikarya</taxon>
        <taxon>Ascomycota</taxon>
        <taxon>Taphrinomycotina</taxon>
        <taxon>Schizosaccharomycetes</taxon>
        <taxon>Schizosaccharomycetales</taxon>
        <taxon>Schizosaccharomycetaceae</taxon>
        <taxon>Schizosaccharomyces</taxon>
    </lineage>
</organism>
<dbReference type="STRING" id="402676.B6K243"/>
<evidence type="ECO:0000256" key="6">
    <source>
        <dbReference type="ARBA" id="ARBA00044147"/>
    </source>
</evidence>
<dbReference type="GO" id="GO:0005829">
    <property type="term" value="C:cytosol"/>
    <property type="evidence" value="ECO:0007669"/>
    <property type="project" value="UniProtKB-SubCell"/>
</dbReference>
<comment type="subcellular location">
    <subcellularLocation>
        <location evidence="1">Cytoplasm</location>
        <location evidence="1">Cytosol</location>
    </subcellularLocation>
</comment>
<dbReference type="SUPFAM" id="SSF100950">
    <property type="entry name" value="NagB/RpiA/CoA transferase-like"/>
    <property type="match status" value="1"/>
</dbReference>
<protein>
    <recommendedName>
        <fullName evidence="6">Translation initiation factor eIF2B subunit delta</fullName>
    </recommendedName>
    <alternativeName>
        <fullName evidence="7">eIF2B GDP-GTP exchange factor subunit delta</fullName>
    </alternativeName>
</protein>
<evidence type="ECO:0000256" key="9">
    <source>
        <dbReference type="RuleBase" id="RU003814"/>
    </source>
</evidence>
<evidence type="ECO:0000256" key="2">
    <source>
        <dbReference type="ARBA" id="ARBA00007251"/>
    </source>
</evidence>
<dbReference type="HOGENOM" id="CLU_016218_3_1_1"/>
<dbReference type="eggNOG" id="KOG1467">
    <property type="taxonomic scope" value="Eukaryota"/>
</dbReference>
<feature type="compositionally biased region" description="Basic and acidic residues" evidence="10">
    <location>
        <begin position="11"/>
        <end position="22"/>
    </location>
</feature>
<gene>
    <name evidence="12" type="primary">tif224</name>
    <name evidence="11" type="ORF">SJAG_02307</name>
</gene>
<dbReference type="PANTHER" id="PTHR10233:SF14">
    <property type="entry name" value="TRANSLATION INITIATION FACTOR EIF-2B SUBUNIT DELTA"/>
    <property type="match status" value="1"/>
</dbReference>
<dbReference type="AlphaFoldDB" id="B6K243"/>
<sequence>MDAGSQVNNQQDKKLEAPKPQEENGVQVAVVQPAKTLSGKELKALKKAQKLAARKARVDARGPTEAKHGPSDPKQGNTSKKVSNKPAPAAGAQQTNEQAAEKALFEEKQVSIFSHLDSHRRRNTENAPKDVHPAVFRLGLRLANYQVYGSNTRCIELLRTFKRVIEDYQTPAGTTISRHLTTHINTQIAYLVSTRPLSISMGNAIRFLKLEVSVLGIDLTEDEAKEVLLSKIDSYIRDRIIVAGKVIMQTASQKIQDGDVVLTFSNSSTVNQVLIYAKSIGKNFRVIVVDSRPGYEGKQGVRQLTEHGLSCTYVMLSALAYVMQETTKIFLGGHAMLSNGALYSRAGTSLVALMGREANVPVIVCCESYKFSERIQLDSLVFNELASPDQLVNDSINEPEKPGALKDWRSVKNLKLLSLKYDVTPPRLITVCVCEMGLLPSTSVPAIINEFKQIYT</sequence>
<evidence type="ECO:0000313" key="12">
    <source>
        <dbReference type="JaponicusDB" id="SJAG_02307"/>
    </source>
</evidence>
<dbReference type="VEuPathDB" id="FungiDB:SJAG_02307"/>
<dbReference type="RefSeq" id="XP_002173517.1">
    <property type="nucleotide sequence ID" value="XM_002173481.2"/>
</dbReference>
<comment type="subunit">
    <text evidence="8">Component of the translation initiation factor 2B (eIF2B) complex which is a heterodecamer of two sets of five different subunits: alpha, beta, gamma, delta and epsilon. Subunits alpha, beta and delta comprise a regulatory subcomplex and subunits epsilon and gamma comprise a catalytic subcomplex. Within the complex, the hexameric regulatory complex resides at the center, with the two heterodimeric catalytic subcomplexes bound on opposite sides.</text>
</comment>